<name>A0A3B0ZJM4_9ZZZZ</name>
<dbReference type="InterPro" id="IPR019239">
    <property type="entry name" value="VapB_antitoxin"/>
</dbReference>
<evidence type="ECO:0000313" key="1">
    <source>
        <dbReference type="EMBL" id="VAW88453.1"/>
    </source>
</evidence>
<accession>A0A3B0ZJM4</accession>
<gene>
    <name evidence="1" type="ORF">MNBD_GAMMA18-1764</name>
</gene>
<dbReference type="EMBL" id="UOFP01000222">
    <property type="protein sequence ID" value="VAW88453.1"/>
    <property type="molecule type" value="Genomic_DNA"/>
</dbReference>
<dbReference type="Pfam" id="PF09957">
    <property type="entry name" value="VapB_antitoxin"/>
    <property type="match status" value="1"/>
</dbReference>
<proteinExistence type="predicted"/>
<organism evidence="1">
    <name type="scientific">hydrothermal vent metagenome</name>
    <dbReference type="NCBI Taxonomy" id="652676"/>
    <lineage>
        <taxon>unclassified sequences</taxon>
        <taxon>metagenomes</taxon>
        <taxon>ecological metagenomes</taxon>
    </lineage>
</organism>
<reference evidence="1" key="1">
    <citation type="submission" date="2018-06" db="EMBL/GenBank/DDBJ databases">
        <authorList>
            <person name="Zhirakovskaya E."/>
        </authorList>
    </citation>
    <scope>NUCLEOTIDE SEQUENCE</scope>
</reference>
<dbReference type="AlphaFoldDB" id="A0A3B0ZJM4"/>
<protein>
    <submittedName>
        <fullName evidence="1">Uncharacterized protein</fullName>
    </submittedName>
</protein>
<sequence length="64" mass="7415">MRTTLDLPENLLNEAMKVTHANTKTAVIIKALEELVRKSKISDLKKYRGKIDLDVDINKIRDRH</sequence>